<organism evidence="3 4">
    <name type="scientific">Myxococcus llanfairpwllgwyngyllgogerychwyrndrobwllllantysiliogogogochensis</name>
    <dbReference type="NCBI Taxonomy" id="2590453"/>
    <lineage>
        <taxon>Bacteria</taxon>
        <taxon>Pseudomonadati</taxon>
        <taxon>Myxococcota</taxon>
        <taxon>Myxococcia</taxon>
        <taxon>Myxococcales</taxon>
        <taxon>Cystobacterineae</taxon>
        <taxon>Myxococcaceae</taxon>
        <taxon>Myxococcus</taxon>
    </lineage>
</organism>
<keyword evidence="2" id="KW-0677">Repeat</keyword>
<dbReference type="RefSeq" id="WP_141640516.1">
    <property type="nucleotide sequence ID" value="NZ_VIFM01000003.1"/>
</dbReference>
<dbReference type="Pfam" id="PF01344">
    <property type="entry name" value="Kelch_1"/>
    <property type="match status" value="1"/>
</dbReference>
<dbReference type="Proteomes" id="UP000315369">
    <property type="component" value="Unassembled WGS sequence"/>
</dbReference>
<comment type="caution">
    <text evidence="3">The sequence shown here is derived from an EMBL/GenBank/DDBJ whole genome shotgun (WGS) entry which is preliminary data.</text>
</comment>
<dbReference type="InterPro" id="IPR006652">
    <property type="entry name" value="Kelch_1"/>
</dbReference>
<gene>
    <name evidence="3" type="ORF">FJV41_01205</name>
</gene>
<evidence type="ECO:0000313" key="3">
    <source>
        <dbReference type="EMBL" id="TQF17795.1"/>
    </source>
</evidence>
<dbReference type="Pfam" id="PF22352">
    <property type="entry name" value="K319L-like_PKD"/>
    <property type="match status" value="1"/>
</dbReference>
<dbReference type="InterPro" id="IPR037293">
    <property type="entry name" value="Gal_Oxidase_central_sf"/>
</dbReference>
<proteinExistence type="predicted"/>
<dbReference type="SUPFAM" id="SSF50965">
    <property type="entry name" value="Galactose oxidase, central domain"/>
    <property type="match status" value="1"/>
</dbReference>
<dbReference type="Pfam" id="PF17963">
    <property type="entry name" value="Big_9"/>
    <property type="match status" value="1"/>
</dbReference>
<dbReference type="PANTHER" id="PTHR46344">
    <property type="entry name" value="OS02G0202900 PROTEIN"/>
    <property type="match status" value="1"/>
</dbReference>
<dbReference type="InterPro" id="IPR035986">
    <property type="entry name" value="PKD_dom_sf"/>
</dbReference>
<keyword evidence="1" id="KW-0880">Kelch repeat</keyword>
<dbReference type="InterPro" id="IPR013783">
    <property type="entry name" value="Ig-like_fold"/>
</dbReference>
<name>A0A540X921_9BACT</name>
<dbReference type="EMBL" id="VIFM01000003">
    <property type="protein sequence ID" value="TQF17795.1"/>
    <property type="molecule type" value="Genomic_DNA"/>
</dbReference>
<protein>
    <submittedName>
        <fullName evidence="3">Kelch-like protein</fullName>
    </submittedName>
</protein>
<dbReference type="SUPFAM" id="SSF49299">
    <property type="entry name" value="PKD domain"/>
    <property type="match status" value="1"/>
</dbReference>
<dbReference type="OrthoDB" id="320326at2"/>
<sequence length="775" mass="78652">MQMQGKTRWGWACLIIGMLGAALGCGSSGEVQSLGAVEFVGAVSEALAGEDVTRVTVTLTATGVPASTVTLVQDAGAWRGTFHQVPAGTARMFTAEAFDSQGALRYRGVAEGVTIVAGETAVVAITLQSLSTGAPFDNTVPCIDSLVASSSMVLPGGNIVLRATAHDKDVTDTFSYAWSATGGVFTTTGTSTTTWTAPQVSGEFALTLTVTDSRGAATSLRIDVRTMSTDGGPNSGGASVSVAFNMAPTVRGITVTRSPVPVGQSTTVTVDAVDADGDALTYQWSTVCAGAWTQPTSTSASFTPSAVPSGDPCGNCALTVAVSDAKGGRGQGTLRVCVGLGTGPSVPPRIVLANQSANTVAGREAVTLRVLAEDGDGAALTFGWASSVGALGTATNGFTSSEVRWTAPACVATGSAPTVTATVTNVRGFSVAHTFSVSVVNGPDCGSGTVARWDATGSMLTTRAGYTALLLPSGKVLVAGGYNGIGSTMASAELYSPDTGAWSAAGTMSRGRISHSMTMLPSGKVLVVGGLPTTHGGNGLREADLYDPQTNVWTAVASMTFERKSHTATVLPSGKVLVVGGAVEATGGGRIPELYDPETNSWVPVASSSAIGRGGHFALLLPSGKVLVAGGNSIAELYDVATNTWAAATGLTGGWTHAFLLPSGKVLMHVGTSLWEYDPLLNVQRSVGTWNHHRNAAHLVMLPSGRLMLTGGLEGVGLTTELFDPATGVTTYSVSMPSARAGGWPLLLPSGKVLIAGGVLSDNNTYVNTAVLYTP</sequence>
<evidence type="ECO:0000256" key="1">
    <source>
        <dbReference type="ARBA" id="ARBA00022441"/>
    </source>
</evidence>
<dbReference type="SMART" id="SM00612">
    <property type="entry name" value="Kelch"/>
    <property type="match status" value="3"/>
</dbReference>
<keyword evidence="4" id="KW-1185">Reference proteome</keyword>
<dbReference type="SUPFAM" id="SSF117281">
    <property type="entry name" value="Kelch motif"/>
    <property type="match status" value="1"/>
</dbReference>
<dbReference type="PANTHER" id="PTHR46344:SF27">
    <property type="entry name" value="KELCH REPEAT SUPERFAMILY PROTEIN"/>
    <property type="match status" value="1"/>
</dbReference>
<dbReference type="InterPro" id="IPR015915">
    <property type="entry name" value="Kelch-typ_b-propeller"/>
</dbReference>
<evidence type="ECO:0000313" key="4">
    <source>
        <dbReference type="Proteomes" id="UP000315369"/>
    </source>
</evidence>
<evidence type="ECO:0000256" key="2">
    <source>
        <dbReference type="ARBA" id="ARBA00022737"/>
    </source>
</evidence>
<dbReference type="InterPro" id="IPR011043">
    <property type="entry name" value="Gal_Oxase/kelch_b-propeller"/>
</dbReference>
<accession>A0A540X921</accession>
<dbReference type="Gene3D" id="2.130.10.80">
    <property type="entry name" value="Galactose oxidase/kelch, beta-propeller"/>
    <property type="match status" value="4"/>
</dbReference>
<dbReference type="Gene3D" id="2.60.40.10">
    <property type="entry name" value="Immunoglobulins"/>
    <property type="match status" value="2"/>
</dbReference>
<dbReference type="AlphaFoldDB" id="A0A540X921"/>
<dbReference type="PROSITE" id="PS51257">
    <property type="entry name" value="PROKAR_LIPOPROTEIN"/>
    <property type="match status" value="1"/>
</dbReference>
<reference evidence="3 4" key="1">
    <citation type="submission" date="2019-06" db="EMBL/GenBank/DDBJ databases">
        <authorList>
            <person name="Livingstone P."/>
            <person name="Whitworth D."/>
        </authorList>
    </citation>
    <scope>NUCLEOTIDE SEQUENCE [LARGE SCALE GENOMIC DNA]</scope>
    <source>
        <strain evidence="3 4">AM401</strain>
    </source>
</reference>